<evidence type="ECO:0000256" key="1">
    <source>
        <dbReference type="SAM" id="MobiDB-lite"/>
    </source>
</evidence>
<reference evidence="2" key="1">
    <citation type="journal article" date="2019" name="bioRxiv">
        <title>The Genome of the Zebra Mussel, Dreissena polymorpha: A Resource for Invasive Species Research.</title>
        <authorList>
            <person name="McCartney M.A."/>
            <person name="Auch B."/>
            <person name="Kono T."/>
            <person name="Mallez S."/>
            <person name="Zhang Y."/>
            <person name="Obille A."/>
            <person name="Becker A."/>
            <person name="Abrahante J.E."/>
            <person name="Garbe J."/>
            <person name="Badalamenti J.P."/>
            <person name="Herman A."/>
            <person name="Mangelson H."/>
            <person name="Liachko I."/>
            <person name="Sullivan S."/>
            <person name="Sone E.D."/>
            <person name="Koren S."/>
            <person name="Silverstein K.A.T."/>
            <person name="Beckman K.B."/>
            <person name="Gohl D.M."/>
        </authorList>
    </citation>
    <scope>NUCLEOTIDE SEQUENCE</scope>
    <source>
        <strain evidence="2">Duluth1</strain>
        <tissue evidence="2">Whole animal</tissue>
    </source>
</reference>
<accession>A0A9D4JXJ2</accession>
<keyword evidence="3" id="KW-1185">Reference proteome</keyword>
<feature type="region of interest" description="Disordered" evidence="1">
    <location>
        <begin position="38"/>
        <end position="65"/>
    </location>
</feature>
<name>A0A9D4JXJ2_DREPO</name>
<comment type="caution">
    <text evidence="2">The sequence shown here is derived from an EMBL/GenBank/DDBJ whole genome shotgun (WGS) entry which is preliminary data.</text>
</comment>
<organism evidence="2 3">
    <name type="scientific">Dreissena polymorpha</name>
    <name type="common">Zebra mussel</name>
    <name type="synonym">Mytilus polymorpha</name>
    <dbReference type="NCBI Taxonomy" id="45954"/>
    <lineage>
        <taxon>Eukaryota</taxon>
        <taxon>Metazoa</taxon>
        <taxon>Spiralia</taxon>
        <taxon>Lophotrochozoa</taxon>
        <taxon>Mollusca</taxon>
        <taxon>Bivalvia</taxon>
        <taxon>Autobranchia</taxon>
        <taxon>Heteroconchia</taxon>
        <taxon>Euheterodonta</taxon>
        <taxon>Imparidentia</taxon>
        <taxon>Neoheterodontei</taxon>
        <taxon>Myida</taxon>
        <taxon>Dreissenoidea</taxon>
        <taxon>Dreissenidae</taxon>
        <taxon>Dreissena</taxon>
    </lineage>
</organism>
<protein>
    <submittedName>
        <fullName evidence="2">Uncharacterized protein</fullName>
    </submittedName>
</protein>
<proteinExistence type="predicted"/>
<gene>
    <name evidence="2" type="ORF">DPMN_130402</name>
</gene>
<dbReference type="Proteomes" id="UP000828390">
    <property type="component" value="Unassembled WGS sequence"/>
</dbReference>
<evidence type="ECO:0000313" key="3">
    <source>
        <dbReference type="Proteomes" id="UP000828390"/>
    </source>
</evidence>
<dbReference type="AlphaFoldDB" id="A0A9D4JXJ2"/>
<evidence type="ECO:0000313" key="2">
    <source>
        <dbReference type="EMBL" id="KAH3828440.1"/>
    </source>
</evidence>
<reference evidence="2" key="2">
    <citation type="submission" date="2020-11" db="EMBL/GenBank/DDBJ databases">
        <authorList>
            <person name="McCartney M.A."/>
            <person name="Auch B."/>
            <person name="Kono T."/>
            <person name="Mallez S."/>
            <person name="Becker A."/>
            <person name="Gohl D.M."/>
            <person name="Silverstein K.A.T."/>
            <person name="Koren S."/>
            <person name="Bechman K.B."/>
            <person name="Herman A."/>
            <person name="Abrahante J.E."/>
            <person name="Garbe J."/>
        </authorList>
    </citation>
    <scope>NUCLEOTIDE SEQUENCE</scope>
    <source>
        <strain evidence="2">Duluth1</strain>
        <tissue evidence="2">Whole animal</tissue>
    </source>
</reference>
<sequence>MTATLVDPQEPLKRRKLAWFINAIMHDSLRKTVMKGTLESNRRRGRQKKSCMNNVKKRVDIPSQG</sequence>
<dbReference type="EMBL" id="JAIWYP010000005">
    <property type="protein sequence ID" value="KAH3828440.1"/>
    <property type="molecule type" value="Genomic_DNA"/>
</dbReference>